<dbReference type="EMBL" id="KY012274">
    <property type="protein sequence ID" value="APZ78407.1"/>
    <property type="molecule type" value="Genomic_DNA"/>
</dbReference>
<protein>
    <submittedName>
        <fullName evidence="1">Type IV pilus transmembrane protein PilR</fullName>
    </submittedName>
</protein>
<name>A0A1P8VP57_ECOLX</name>
<accession>A0A1P8VP57</accession>
<dbReference type="Gene3D" id="1.20.81.30">
    <property type="entry name" value="Type II secretion system (T2SS), domain F"/>
    <property type="match status" value="1"/>
</dbReference>
<evidence type="ECO:0000313" key="1">
    <source>
        <dbReference type="EMBL" id="APZ78407.1"/>
    </source>
</evidence>
<dbReference type="InterPro" id="IPR042094">
    <property type="entry name" value="T2SS_GspF_sf"/>
</dbReference>
<keyword evidence="1" id="KW-0614">Plasmid</keyword>
<sequence length="118" mass="13232">MAIKDIFEKLNSIEIDFSGISHWLAKYTFRYSRISLYEDLSGMLNDGINVKRALTHLIDVETDYGKKTGSSATYYICCECLNALNNTGAISSALKKYIKEDEYQLISSGEIRGDLAEG</sequence>
<keyword evidence="1" id="KW-0812">Transmembrane</keyword>
<keyword evidence="1" id="KW-0472">Membrane</keyword>
<proteinExistence type="predicted"/>
<dbReference type="AlphaFoldDB" id="A0A1P8VP57"/>
<organism evidence="1">
    <name type="scientific">Escherichia coli</name>
    <dbReference type="NCBI Taxonomy" id="562"/>
    <lineage>
        <taxon>Bacteria</taxon>
        <taxon>Pseudomonadati</taxon>
        <taxon>Pseudomonadota</taxon>
        <taxon>Gammaproteobacteria</taxon>
        <taxon>Enterobacterales</taxon>
        <taxon>Enterobacteriaceae</taxon>
        <taxon>Escherichia</taxon>
    </lineage>
</organism>
<reference evidence="1" key="1">
    <citation type="journal article" date="2017" name="Lancet Infect. Dis.">
        <title>Prevalence of mcr-1 in Escherichia coli and Klebsiella pneumoniae recovered from bloodstream infections in China: A multicenter longitudinal study.</title>
        <authorList>
            <person name="Qiam J."/>
            <person name="Li X."/>
            <person name="Chen Y."/>
            <person name="Jiang Y."/>
            <person name="Zhou Z."/>
            <person name="Zhang H."/>
            <person name="Sun L."/>
            <person name="Ruan Z."/>
            <person name="Feng Y."/>
            <person name="Akova M."/>
            <person name="Yu Y."/>
        </authorList>
    </citation>
    <scope>NUCLEOTIDE SEQUENCE</scope>
    <source>
        <strain evidence="1">20COE13</strain>
        <plasmid evidence="1">pEc_20COE13</plasmid>
    </source>
</reference>
<dbReference type="RefSeq" id="WP_250696742.1">
    <property type="nucleotide sequence ID" value="NZ_KY012274.1"/>
</dbReference>
<geneLocation type="plasmid" evidence="1">
    <name>pEc_20COE13</name>
</geneLocation>
<gene>
    <name evidence="1" type="primary">pilR</name>
</gene>